<feature type="domain" description="EGF-like" evidence="2">
    <location>
        <begin position="30"/>
        <end position="64"/>
    </location>
</feature>
<reference evidence="3 4" key="1">
    <citation type="journal article" date="2014" name="PLoS Genet.">
        <title>The Genome of Spironucleus salmonicida Highlights a Fish Pathogen Adapted to Fluctuating Environments.</title>
        <authorList>
            <person name="Xu F."/>
            <person name="Jerlstrom-Hultqvist J."/>
            <person name="Einarsson E."/>
            <person name="Astvaldsson A."/>
            <person name="Svard S.G."/>
            <person name="Andersson J.O."/>
        </authorList>
    </citation>
    <scope>NUCLEOTIDE SEQUENCE</scope>
    <source>
        <strain evidence="4">ATCC 50377</strain>
    </source>
</reference>
<keyword evidence="1" id="KW-0472">Membrane</keyword>
<name>V6LLJ0_9EUKA</name>
<keyword evidence="5" id="KW-1185">Reference proteome</keyword>
<dbReference type="InterPro" id="IPR009030">
    <property type="entry name" value="Growth_fac_rcpt_cys_sf"/>
</dbReference>
<reference evidence="4" key="2">
    <citation type="submission" date="2020-12" db="EMBL/GenBank/DDBJ databases">
        <title>New Spironucleus salmonicida genome in near-complete chromosomes.</title>
        <authorList>
            <person name="Xu F."/>
            <person name="Kurt Z."/>
            <person name="Jimenez-Gonzalez A."/>
            <person name="Astvaldsson A."/>
            <person name="Andersson J.O."/>
            <person name="Svard S.G."/>
        </authorList>
    </citation>
    <scope>NUCLEOTIDE SEQUENCE</scope>
    <source>
        <strain evidence="4">ATCC 50377</strain>
    </source>
</reference>
<dbReference type="EMBL" id="KI546093">
    <property type="protein sequence ID" value="EST45535.1"/>
    <property type="molecule type" value="Genomic_DNA"/>
</dbReference>
<dbReference type="AlphaFoldDB" id="V6LLJ0"/>
<dbReference type="OrthoDB" id="258158at2759"/>
<feature type="transmembrane region" description="Helical" evidence="1">
    <location>
        <begin position="351"/>
        <end position="374"/>
    </location>
</feature>
<evidence type="ECO:0000259" key="2">
    <source>
        <dbReference type="SMART" id="SM00181"/>
    </source>
</evidence>
<dbReference type="SMART" id="SM00181">
    <property type="entry name" value="EGF"/>
    <property type="match status" value="5"/>
</dbReference>
<dbReference type="SMART" id="SM00261">
    <property type="entry name" value="FU"/>
    <property type="match status" value="5"/>
</dbReference>
<feature type="domain" description="EGF-like" evidence="2">
    <location>
        <begin position="288"/>
        <end position="322"/>
    </location>
</feature>
<evidence type="ECO:0000313" key="4">
    <source>
        <dbReference type="EMBL" id="KAH0576035.1"/>
    </source>
</evidence>
<evidence type="ECO:0000256" key="1">
    <source>
        <dbReference type="SAM" id="Phobius"/>
    </source>
</evidence>
<dbReference type="InterPro" id="IPR000742">
    <property type="entry name" value="EGF"/>
</dbReference>
<dbReference type="PANTHER" id="PTHR23275">
    <property type="entry name" value="CABRIOLET.-RELATED"/>
    <property type="match status" value="1"/>
</dbReference>
<evidence type="ECO:0000313" key="3">
    <source>
        <dbReference type="EMBL" id="EST45535.1"/>
    </source>
</evidence>
<evidence type="ECO:0000313" key="5">
    <source>
        <dbReference type="Proteomes" id="UP000018208"/>
    </source>
</evidence>
<feature type="domain" description="EGF-like" evidence="2">
    <location>
        <begin position="148"/>
        <end position="179"/>
    </location>
</feature>
<dbReference type="PANTHER" id="PTHR23275:SF100">
    <property type="entry name" value="EGF-LIKE DOMAIN-CONTAINING PROTEIN"/>
    <property type="match status" value="1"/>
</dbReference>
<keyword evidence="1" id="KW-0812">Transmembrane</keyword>
<dbReference type="EMBL" id="AUWU02000002">
    <property type="protein sequence ID" value="KAH0576035.1"/>
    <property type="molecule type" value="Genomic_DNA"/>
</dbReference>
<accession>V6LLJ0</accession>
<dbReference type="SUPFAM" id="SSF57184">
    <property type="entry name" value="Growth factor receptor domain"/>
    <property type="match status" value="2"/>
</dbReference>
<dbReference type="InterPro" id="IPR052798">
    <property type="entry name" value="Giardia_VSA"/>
</dbReference>
<organism evidence="3">
    <name type="scientific">Spironucleus salmonicida</name>
    <dbReference type="NCBI Taxonomy" id="348837"/>
    <lineage>
        <taxon>Eukaryota</taxon>
        <taxon>Metamonada</taxon>
        <taxon>Diplomonadida</taxon>
        <taxon>Hexamitidae</taxon>
        <taxon>Hexamitinae</taxon>
        <taxon>Spironucleus</taxon>
    </lineage>
</organism>
<feature type="domain" description="EGF-like" evidence="2">
    <location>
        <begin position="185"/>
        <end position="227"/>
    </location>
</feature>
<dbReference type="VEuPathDB" id="GiardiaDB:SS50377_21576"/>
<dbReference type="Proteomes" id="UP000018208">
    <property type="component" value="Unassembled WGS sequence"/>
</dbReference>
<keyword evidence="1" id="KW-1133">Transmembrane helix</keyword>
<proteinExistence type="predicted"/>
<sequence>MLGTCSTSTNNCTGNSFCPDSTTTSTDCLPCKSECLTCSGTSASSTICKTCHPGMFLTASNTCADCDPKCYTCETSKSKCTNCRPSDELIGNDCLTSCISNSDCRSNQICDEEICENCVGNCVSCSGTIYNCSNCSNGYGLIQGVCSKCTDSNCDKCDGQVSTCKKCKSGFRLQGASCQACAVHNCSTYGASNSDICVTCLAGYKMSNIGTCSECSSGYFMSENGCQKCDTTCHTCRNNAKTCEICTDLHQPTIQQTCQPICASHVPDGSACDDGVSKPCGAETQITACQCTEKVNCFTCNSDNTQCETCLKGYKLVNGDCQTCVQDAEMIDDFCILGVQDNLNRSLSGGAVAGIVIAIIVIIGGIGGGVFWYLKKSKTQLKNVSQGGVMQE</sequence>
<dbReference type="InterPro" id="IPR006212">
    <property type="entry name" value="Furin_repeat"/>
</dbReference>
<feature type="domain" description="EGF-like" evidence="2">
    <location>
        <begin position="228"/>
        <end position="259"/>
    </location>
</feature>
<gene>
    <name evidence="3" type="ORF">SS50377_14537</name>
    <name evidence="4" type="ORF">SS50377_21576</name>
</gene>
<protein>
    <submittedName>
        <fullName evidence="3">Cysteine-rich membrane protein 2</fullName>
    </submittedName>
</protein>